<gene>
    <name evidence="1" type="ORF">ENM11_00220</name>
</gene>
<name>A0A7C5Q365_CALS0</name>
<organism evidence="1">
    <name type="scientific">Caldiarchaeum subterraneum</name>
    <dbReference type="NCBI Taxonomy" id="311458"/>
    <lineage>
        <taxon>Archaea</taxon>
        <taxon>Nitrososphaerota</taxon>
        <taxon>Candidatus Caldarchaeales</taxon>
        <taxon>Candidatus Caldarchaeaceae</taxon>
        <taxon>Candidatus Caldarchaeum</taxon>
    </lineage>
</organism>
<dbReference type="EMBL" id="DRWN01000004">
    <property type="protein sequence ID" value="HHK67569.1"/>
    <property type="molecule type" value="Genomic_DNA"/>
</dbReference>
<dbReference type="AlphaFoldDB" id="A0A7C5Q365"/>
<protein>
    <submittedName>
        <fullName evidence="1">Uncharacterized protein</fullName>
    </submittedName>
</protein>
<reference evidence="1" key="1">
    <citation type="journal article" date="2020" name="mSystems">
        <title>Genome- and Community-Level Interaction Insights into Carbon Utilization and Element Cycling Functions of Hydrothermarchaeota in Hydrothermal Sediment.</title>
        <authorList>
            <person name="Zhou Z."/>
            <person name="Liu Y."/>
            <person name="Xu W."/>
            <person name="Pan J."/>
            <person name="Luo Z.H."/>
            <person name="Li M."/>
        </authorList>
    </citation>
    <scope>NUCLEOTIDE SEQUENCE [LARGE SCALE GENOMIC DNA]</scope>
    <source>
        <strain evidence="1">SpSt-1056</strain>
    </source>
</reference>
<comment type="caution">
    <text evidence="1">The sequence shown here is derived from an EMBL/GenBank/DDBJ whole genome shotgun (WGS) entry which is preliminary data.</text>
</comment>
<sequence>MVVNLSKKMLLTVSVSLAVLASVTLLVKYGEEGRRDVIVVEIPRNAYIPDTAQSLIVVADGVPRVDGWFVVSLRERPAVKIIHNNQSFFAAIRITKVIRFENGTSWGEIVFETPVPAGQPVVFEFDKPGDYVVFTIPWPWLEGVRVRVVP</sequence>
<evidence type="ECO:0000313" key="1">
    <source>
        <dbReference type="EMBL" id="HHK67569.1"/>
    </source>
</evidence>
<proteinExistence type="predicted"/>
<accession>A0A7C5Q365</accession>